<protein>
    <recommendedName>
        <fullName evidence="6">Histidinol-phosphate aminotransferase</fullName>
        <ecNumber evidence="6">2.6.1.9</ecNumber>
    </recommendedName>
    <alternativeName>
        <fullName evidence="6">Imidazole acetol-phosphate transaminase</fullName>
    </alternativeName>
</protein>
<keyword evidence="6" id="KW-0028">Amino-acid biosynthesis</keyword>
<keyword evidence="5 6" id="KW-0663">Pyridoxal phosphate</keyword>
<dbReference type="KEGG" id="bbae:FRD01_05295"/>
<evidence type="ECO:0000256" key="3">
    <source>
        <dbReference type="ARBA" id="ARBA00022576"/>
    </source>
</evidence>
<keyword evidence="4 6" id="KW-0808">Transferase</keyword>
<dbReference type="RefSeq" id="WP_146958307.1">
    <property type="nucleotide sequence ID" value="NZ_CP042467.1"/>
</dbReference>
<dbReference type="GO" id="GO:0000105">
    <property type="term" value="P:L-histidine biosynthetic process"/>
    <property type="evidence" value="ECO:0007669"/>
    <property type="project" value="UniProtKB-UniRule"/>
</dbReference>
<evidence type="ECO:0000256" key="6">
    <source>
        <dbReference type="HAMAP-Rule" id="MF_01023"/>
    </source>
</evidence>
<proteinExistence type="inferred from homology"/>
<dbReference type="HAMAP" id="MF_01023">
    <property type="entry name" value="HisC_aminotrans_2"/>
    <property type="match status" value="1"/>
</dbReference>
<dbReference type="InterPro" id="IPR050106">
    <property type="entry name" value="HistidinolP_aminotransfase"/>
</dbReference>
<evidence type="ECO:0000256" key="4">
    <source>
        <dbReference type="ARBA" id="ARBA00022679"/>
    </source>
</evidence>
<evidence type="ECO:0000259" key="7">
    <source>
        <dbReference type="Pfam" id="PF00155"/>
    </source>
</evidence>
<dbReference type="GO" id="GO:0004400">
    <property type="term" value="F:histidinol-phosphate transaminase activity"/>
    <property type="evidence" value="ECO:0007669"/>
    <property type="project" value="UniProtKB-UniRule"/>
</dbReference>
<dbReference type="PANTHER" id="PTHR43643:SF3">
    <property type="entry name" value="HISTIDINOL-PHOSPHATE AMINOTRANSFERASE"/>
    <property type="match status" value="1"/>
</dbReference>
<sequence>MSKLVSENISTLRPYEPGKPIDELERELGISNSIKLASNENPLGPSPKAVEAMQSLLAEAHMYPDGAAFRLREAVSKKFDIPMNEIITGNGSNELLTLAARTFACPGENAVISDYGFVAYKIVLTAANVPFTSVPVQPGFEQDLNALAAACDQNTKLLFLANPNNPTGTYVGRKALENFLKEVPPHVIVVLDEAYVEYADADDYTSGLELRGLRERLLVFRTFSKCYGLGGMRVGFGVGPTELIDYMNRIREPFNVNILAQAAGAAALFDQDFVERTVKANAESMVLFKRALEDMELKYTPSQTNFLLVEMPEADKPLGGAVYQAMLRHGVITRPMAGYGLPNHLRITLGTPAQMERCVGALKAALEEVQ</sequence>
<dbReference type="Gene3D" id="3.40.640.10">
    <property type="entry name" value="Type I PLP-dependent aspartate aminotransferase-like (Major domain)"/>
    <property type="match status" value="1"/>
</dbReference>
<reference evidence="8 9" key="1">
    <citation type="submission" date="2019-08" db="EMBL/GenBank/DDBJ databases">
        <authorList>
            <person name="Liang Q."/>
        </authorList>
    </citation>
    <scope>NUCLEOTIDE SEQUENCE [LARGE SCALE GENOMIC DNA]</scope>
    <source>
        <strain evidence="8 9">V1718</strain>
    </source>
</reference>
<dbReference type="EC" id="2.6.1.9" evidence="6"/>
<dbReference type="InterPro" id="IPR015424">
    <property type="entry name" value="PyrdxlP-dep_Trfase"/>
</dbReference>
<comment type="subunit">
    <text evidence="2 6">Homodimer.</text>
</comment>
<evidence type="ECO:0000256" key="5">
    <source>
        <dbReference type="ARBA" id="ARBA00022898"/>
    </source>
</evidence>
<keyword evidence="6" id="KW-0368">Histidine biosynthesis</keyword>
<dbReference type="CDD" id="cd00609">
    <property type="entry name" value="AAT_like"/>
    <property type="match status" value="1"/>
</dbReference>
<name>A0A5B8XTG4_9DELT</name>
<comment type="similarity">
    <text evidence="6">Belongs to the class-II pyridoxal-phosphate-dependent aminotransferase family. Histidinol-phosphate aminotransferase subfamily.</text>
</comment>
<keyword evidence="3 6" id="KW-0032">Aminotransferase</keyword>
<evidence type="ECO:0000313" key="9">
    <source>
        <dbReference type="Proteomes" id="UP000321595"/>
    </source>
</evidence>
<dbReference type="Gene3D" id="3.90.1150.10">
    <property type="entry name" value="Aspartate Aminotransferase, domain 1"/>
    <property type="match status" value="1"/>
</dbReference>
<dbReference type="SUPFAM" id="SSF53383">
    <property type="entry name" value="PLP-dependent transferases"/>
    <property type="match status" value="1"/>
</dbReference>
<dbReference type="GO" id="GO:0030170">
    <property type="term" value="F:pyridoxal phosphate binding"/>
    <property type="evidence" value="ECO:0007669"/>
    <property type="project" value="InterPro"/>
</dbReference>
<dbReference type="Proteomes" id="UP000321595">
    <property type="component" value="Chromosome"/>
</dbReference>
<dbReference type="InterPro" id="IPR004839">
    <property type="entry name" value="Aminotransferase_I/II_large"/>
</dbReference>
<gene>
    <name evidence="6" type="primary">hisC</name>
    <name evidence="8" type="ORF">FRD01_05295</name>
</gene>
<evidence type="ECO:0000256" key="2">
    <source>
        <dbReference type="ARBA" id="ARBA00011738"/>
    </source>
</evidence>
<dbReference type="AlphaFoldDB" id="A0A5B8XTG4"/>
<dbReference type="OrthoDB" id="9813612at2"/>
<dbReference type="Pfam" id="PF00155">
    <property type="entry name" value="Aminotran_1_2"/>
    <property type="match status" value="1"/>
</dbReference>
<evidence type="ECO:0000256" key="1">
    <source>
        <dbReference type="ARBA" id="ARBA00001933"/>
    </source>
</evidence>
<feature type="domain" description="Aminotransferase class I/classII large" evidence="7">
    <location>
        <begin position="33"/>
        <end position="362"/>
    </location>
</feature>
<dbReference type="NCBIfam" id="TIGR01141">
    <property type="entry name" value="hisC"/>
    <property type="match status" value="1"/>
</dbReference>
<dbReference type="InterPro" id="IPR015422">
    <property type="entry name" value="PyrdxlP-dep_Trfase_small"/>
</dbReference>
<dbReference type="EMBL" id="CP042467">
    <property type="protein sequence ID" value="QED26669.1"/>
    <property type="molecule type" value="Genomic_DNA"/>
</dbReference>
<comment type="cofactor">
    <cofactor evidence="1 6">
        <name>pyridoxal 5'-phosphate</name>
        <dbReference type="ChEBI" id="CHEBI:597326"/>
    </cofactor>
</comment>
<accession>A0A5B8XTG4</accession>
<organism evidence="8 9">
    <name type="scientific">Microvenator marinus</name>
    <dbReference type="NCBI Taxonomy" id="2600177"/>
    <lineage>
        <taxon>Bacteria</taxon>
        <taxon>Deltaproteobacteria</taxon>
        <taxon>Bradymonadales</taxon>
        <taxon>Microvenatoraceae</taxon>
        <taxon>Microvenator</taxon>
    </lineage>
</organism>
<evidence type="ECO:0000313" key="8">
    <source>
        <dbReference type="EMBL" id="QED26669.1"/>
    </source>
</evidence>
<dbReference type="PANTHER" id="PTHR43643">
    <property type="entry name" value="HISTIDINOL-PHOSPHATE AMINOTRANSFERASE 2"/>
    <property type="match status" value="1"/>
</dbReference>
<keyword evidence="9" id="KW-1185">Reference proteome</keyword>
<dbReference type="UniPathway" id="UPA00031">
    <property type="reaction ID" value="UER00012"/>
</dbReference>
<comment type="catalytic activity">
    <reaction evidence="6">
        <text>L-histidinol phosphate + 2-oxoglutarate = 3-(imidazol-4-yl)-2-oxopropyl phosphate + L-glutamate</text>
        <dbReference type="Rhea" id="RHEA:23744"/>
        <dbReference type="ChEBI" id="CHEBI:16810"/>
        <dbReference type="ChEBI" id="CHEBI:29985"/>
        <dbReference type="ChEBI" id="CHEBI:57766"/>
        <dbReference type="ChEBI" id="CHEBI:57980"/>
        <dbReference type="EC" id="2.6.1.9"/>
    </reaction>
</comment>
<comment type="pathway">
    <text evidence="6">Amino-acid biosynthesis; L-histidine biosynthesis; L-histidine from 5-phospho-alpha-D-ribose 1-diphosphate: step 7/9.</text>
</comment>
<dbReference type="InterPro" id="IPR015421">
    <property type="entry name" value="PyrdxlP-dep_Trfase_major"/>
</dbReference>
<dbReference type="InterPro" id="IPR005861">
    <property type="entry name" value="HisP_aminotrans"/>
</dbReference>
<feature type="modified residue" description="N6-(pyridoxal phosphate)lysine" evidence="6">
    <location>
        <position position="225"/>
    </location>
</feature>